<dbReference type="OrthoDB" id="5299849at2759"/>
<dbReference type="PANTHER" id="PTHR28029:SF1">
    <property type="entry name" value="PROTEIN ILM1"/>
    <property type="match status" value="1"/>
</dbReference>
<evidence type="ECO:0000313" key="3">
    <source>
        <dbReference type="Proteomes" id="UP000030752"/>
    </source>
</evidence>
<name>W2RQ81_CYPE1</name>
<dbReference type="HOGENOM" id="CLU_1133548_0_0_1"/>
<dbReference type="Proteomes" id="UP000030752">
    <property type="component" value="Unassembled WGS sequence"/>
</dbReference>
<keyword evidence="1" id="KW-1133">Transmembrane helix</keyword>
<keyword evidence="1" id="KW-0812">Transmembrane</keyword>
<feature type="transmembrane region" description="Helical" evidence="1">
    <location>
        <begin position="72"/>
        <end position="96"/>
    </location>
</feature>
<dbReference type="AlphaFoldDB" id="W2RQ81"/>
<dbReference type="GeneID" id="19974067"/>
<dbReference type="InterPro" id="IPR018815">
    <property type="entry name" value="Incr_loss_mito_DNA_1"/>
</dbReference>
<dbReference type="Pfam" id="PF10311">
    <property type="entry name" value="Ilm1"/>
    <property type="match status" value="1"/>
</dbReference>
<dbReference type="InParanoid" id="W2RQ81"/>
<organism evidence="2 3">
    <name type="scientific">Cyphellophora europaea (strain CBS 101466)</name>
    <name type="common">Phialophora europaea</name>
    <dbReference type="NCBI Taxonomy" id="1220924"/>
    <lineage>
        <taxon>Eukaryota</taxon>
        <taxon>Fungi</taxon>
        <taxon>Dikarya</taxon>
        <taxon>Ascomycota</taxon>
        <taxon>Pezizomycotina</taxon>
        <taxon>Eurotiomycetes</taxon>
        <taxon>Chaetothyriomycetidae</taxon>
        <taxon>Chaetothyriales</taxon>
        <taxon>Cyphellophoraceae</taxon>
        <taxon>Cyphellophora</taxon>
    </lineage>
</organism>
<evidence type="ECO:0000313" key="2">
    <source>
        <dbReference type="EMBL" id="ETN38691.1"/>
    </source>
</evidence>
<keyword evidence="1" id="KW-0472">Membrane</keyword>
<feature type="transmembrane region" description="Helical" evidence="1">
    <location>
        <begin position="203"/>
        <end position="222"/>
    </location>
</feature>
<sequence length="245" mass="26333">MALLSSPLLLRLHALTLLALSYLLLLSPLQLLTSPALTLLGESMRLPPALFQPAFNPLTESYIALAPPTTELLAAIALLLSTLALMQLLLAGGLGLPQTLQFKKYATAAAANKEWRGQFPNLAGPQVSRARRGEDLAVLSASQNAWMALAVVRVAVEGVLVAWVYVTQGRREVLGRVRGVGGTMGLGGLGAESSVGANLGNQVVFSVALADMLFWGYLWTVVREERRSVFREAQEWQAAEEAKDE</sequence>
<accession>W2RQ81</accession>
<reference evidence="2 3" key="1">
    <citation type="submission" date="2013-03" db="EMBL/GenBank/DDBJ databases">
        <title>The Genome Sequence of Phialophora europaea CBS 101466.</title>
        <authorList>
            <consortium name="The Broad Institute Genomics Platform"/>
            <person name="Cuomo C."/>
            <person name="de Hoog S."/>
            <person name="Gorbushina A."/>
            <person name="Walker B."/>
            <person name="Young S.K."/>
            <person name="Zeng Q."/>
            <person name="Gargeya S."/>
            <person name="Fitzgerald M."/>
            <person name="Haas B."/>
            <person name="Abouelleil A."/>
            <person name="Allen A.W."/>
            <person name="Alvarado L."/>
            <person name="Arachchi H.M."/>
            <person name="Berlin A.M."/>
            <person name="Chapman S.B."/>
            <person name="Gainer-Dewar J."/>
            <person name="Goldberg J."/>
            <person name="Griggs A."/>
            <person name="Gujja S."/>
            <person name="Hansen M."/>
            <person name="Howarth C."/>
            <person name="Imamovic A."/>
            <person name="Ireland A."/>
            <person name="Larimer J."/>
            <person name="McCowan C."/>
            <person name="Murphy C."/>
            <person name="Pearson M."/>
            <person name="Poon T.W."/>
            <person name="Priest M."/>
            <person name="Roberts A."/>
            <person name="Saif S."/>
            <person name="Shea T."/>
            <person name="Sisk P."/>
            <person name="Sykes S."/>
            <person name="Wortman J."/>
            <person name="Nusbaum C."/>
            <person name="Birren B."/>
        </authorList>
    </citation>
    <scope>NUCLEOTIDE SEQUENCE [LARGE SCALE GENOMIC DNA]</scope>
    <source>
        <strain evidence="2 3">CBS 101466</strain>
    </source>
</reference>
<dbReference type="PANTHER" id="PTHR28029">
    <property type="entry name" value="PROTEIN ILM1"/>
    <property type="match status" value="1"/>
</dbReference>
<evidence type="ECO:0000256" key="1">
    <source>
        <dbReference type="SAM" id="Phobius"/>
    </source>
</evidence>
<dbReference type="VEuPathDB" id="FungiDB:HMPREF1541_06728"/>
<gene>
    <name evidence="2" type="ORF">HMPREF1541_06728</name>
</gene>
<keyword evidence="3" id="KW-1185">Reference proteome</keyword>
<proteinExistence type="predicted"/>
<dbReference type="RefSeq" id="XP_008719280.1">
    <property type="nucleotide sequence ID" value="XM_008721058.1"/>
</dbReference>
<dbReference type="EMBL" id="KB822722">
    <property type="protein sequence ID" value="ETN38691.1"/>
    <property type="molecule type" value="Genomic_DNA"/>
</dbReference>
<feature type="transmembrane region" description="Helical" evidence="1">
    <location>
        <begin position="145"/>
        <end position="166"/>
    </location>
</feature>
<dbReference type="eggNOG" id="ENOG502RZTE">
    <property type="taxonomic scope" value="Eukaryota"/>
</dbReference>
<dbReference type="STRING" id="1220924.W2RQ81"/>
<protein>
    <submittedName>
        <fullName evidence="2">Uncharacterized protein</fullName>
    </submittedName>
</protein>